<dbReference type="PROSITE" id="PS50005">
    <property type="entry name" value="TPR"/>
    <property type="match status" value="1"/>
</dbReference>
<protein>
    <submittedName>
        <fullName evidence="3">Tetratricopeptide TPR_2 repeat-containing protein</fullName>
    </submittedName>
</protein>
<name>H1XPP1_CALAY</name>
<dbReference type="InterPro" id="IPR011990">
    <property type="entry name" value="TPR-like_helical_dom_sf"/>
</dbReference>
<evidence type="ECO:0000313" key="2">
    <source>
        <dbReference type="EMBL" id="APF19866.1"/>
    </source>
</evidence>
<dbReference type="Proteomes" id="UP000183868">
    <property type="component" value="Chromosome"/>
</dbReference>
<dbReference type="Proteomes" id="UP000004671">
    <property type="component" value="Chromosome"/>
</dbReference>
<dbReference type="STRING" id="880073.Cabys_3118"/>
<dbReference type="InParanoid" id="H1XPP1"/>
<keyword evidence="1" id="KW-0802">TPR repeat</keyword>
<sequence length="247" mass="28434" precursor="true">MFFFIATTTAHSQPLAPLKAYYESLEFEKTISYGQQLLKDASSFTPDELIEIHKYLGFAYFNLRKLDSARVQFLTILELDPGYEFDPITTSPKIIAYYNALKKEFKQGRFKEKPAAIRYVFISDKRPAASLRSVFLPGWGQYYKGQKKRAALFFSSFLVASAATASAAILENHYHQKYRAVDDITKLDAAYDDYNRWYKLRKAGVIVTAGVWLSSVFDAMWSNYERQSVRVSITTFDRQSITLSINF</sequence>
<evidence type="ECO:0000256" key="1">
    <source>
        <dbReference type="PROSITE-ProRule" id="PRU00339"/>
    </source>
</evidence>
<evidence type="ECO:0000313" key="4">
    <source>
        <dbReference type="Proteomes" id="UP000004671"/>
    </source>
</evidence>
<dbReference type="EMBL" id="CM001402">
    <property type="protein sequence ID" value="EHO39962.1"/>
    <property type="molecule type" value="Genomic_DNA"/>
</dbReference>
<evidence type="ECO:0000313" key="3">
    <source>
        <dbReference type="EMBL" id="EHO39962.1"/>
    </source>
</evidence>
<dbReference type="InterPro" id="IPR019734">
    <property type="entry name" value="TPR_rpt"/>
</dbReference>
<reference evidence="3 4" key="1">
    <citation type="submission" date="2011-09" db="EMBL/GenBank/DDBJ databases">
        <title>The permanent draft genome of Caldithrix abyssi DSM 13497.</title>
        <authorList>
            <consortium name="US DOE Joint Genome Institute (JGI-PGF)"/>
            <person name="Lucas S."/>
            <person name="Han J."/>
            <person name="Lapidus A."/>
            <person name="Bruce D."/>
            <person name="Goodwin L."/>
            <person name="Pitluck S."/>
            <person name="Peters L."/>
            <person name="Kyrpides N."/>
            <person name="Mavromatis K."/>
            <person name="Ivanova N."/>
            <person name="Mikhailova N."/>
            <person name="Chertkov O."/>
            <person name="Detter J.C."/>
            <person name="Tapia R."/>
            <person name="Han C."/>
            <person name="Land M."/>
            <person name="Hauser L."/>
            <person name="Markowitz V."/>
            <person name="Cheng J.-F."/>
            <person name="Hugenholtz P."/>
            <person name="Woyke T."/>
            <person name="Wu D."/>
            <person name="Spring S."/>
            <person name="Brambilla E."/>
            <person name="Klenk H.-P."/>
            <person name="Eisen J.A."/>
        </authorList>
    </citation>
    <scope>NUCLEOTIDE SEQUENCE [LARGE SCALE GENOMIC DNA]</scope>
    <source>
        <strain evidence="3 4">DSM 13497</strain>
    </source>
</reference>
<gene>
    <name evidence="2" type="ORF">Cabys_3118</name>
    <name evidence="3" type="ORF">Calab_0316</name>
</gene>
<dbReference type="KEGG" id="caby:Cabys_3118"/>
<reference evidence="2 5" key="2">
    <citation type="submission" date="2016-11" db="EMBL/GenBank/DDBJ databases">
        <title>Genomic analysis of Caldithrix abyssi and proposal of a novel bacterial phylum Caldithrichaeota.</title>
        <authorList>
            <person name="Kublanov I."/>
            <person name="Sigalova O."/>
            <person name="Gavrilov S."/>
            <person name="Lebedinsky A."/>
            <person name="Ivanova N."/>
            <person name="Daum C."/>
            <person name="Reddy T."/>
            <person name="Klenk H.P."/>
            <person name="Goker M."/>
            <person name="Reva O."/>
            <person name="Miroshnichenko M."/>
            <person name="Kyprides N."/>
            <person name="Woyke T."/>
            <person name="Gelfand M."/>
        </authorList>
    </citation>
    <scope>NUCLEOTIDE SEQUENCE [LARGE SCALE GENOMIC DNA]</scope>
    <source>
        <strain evidence="2 5">LF13</strain>
    </source>
</reference>
<dbReference type="PaxDb" id="880073-Calab_0316"/>
<dbReference type="AlphaFoldDB" id="H1XPP1"/>
<proteinExistence type="predicted"/>
<dbReference type="HOGENOM" id="CLU_1033971_0_0_0"/>
<organism evidence="3 4">
    <name type="scientific">Caldithrix abyssi DSM 13497</name>
    <dbReference type="NCBI Taxonomy" id="880073"/>
    <lineage>
        <taxon>Bacteria</taxon>
        <taxon>Pseudomonadati</taxon>
        <taxon>Calditrichota</taxon>
        <taxon>Calditrichia</taxon>
        <taxon>Calditrichales</taxon>
        <taxon>Calditrichaceae</taxon>
        <taxon>Caldithrix</taxon>
    </lineage>
</organism>
<dbReference type="SUPFAM" id="SSF48452">
    <property type="entry name" value="TPR-like"/>
    <property type="match status" value="1"/>
</dbReference>
<keyword evidence="4" id="KW-1185">Reference proteome</keyword>
<dbReference type="Gene3D" id="1.25.40.10">
    <property type="entry name" value="Tetratricopeptide repeat domain"/>
    <property type="match status" value="1"/>
</dbReference>
<feature type="repeat" description="TPR" evidence="1">
    <location>
        <begin position="50"/>
        <end position="83"/>
    </location>
</feature>
<dbReference type="eggNOG" id="ENOG5033HR1">
    <property type="taxonomic scope" value="Bacteria"/>
</dbReference>
<accession>H1XPP1</accession>
<dbReference type="EMBL" id="CP018099">
    <property type="protein sequence ID" value="APF19866.1"/>
    <property type="molecule type" value="Genomic_DNA"/>
</dbReference>
<evidence type="ECO:0000313" key="5">
    <source>
        <dbReference type="Proteomes" id="UP000183868"/>
    </source>
</evidence>